<dbReference type="Pfam" id="PF01348">
    <property type="entry name" value="Intron_maturas2"/>
    <property type="match status" value="1"/>
</dbReference>
<evidence type="ECO:0000256" key="1">
    <source>
        <dbReference type="SAM" id="MobiDB-lite"/>
    </source>
</evidence>
<organism evidence="3 4">
    <name type="scientific">Nonomuraea solani</name>
    <dbReference type="NCBI Taxonomy" id="1144553"/>
    <lineage>
        <taxon>Bacteria</taxon>
        <taxon>Bacillati</taxon>
        <taxon>Actinomycetota</taxon>
        <taxon>Actinomycetes</taxon>
        <taxon>Streptosporangiales</taxon>
        <taxon>Streptosporangiaceae</taxon>
        <taxon>Nonomuraea</taxon>
    </lineage>
</organism>
<sequence length="225" mass="25230">MITHARTGAAKFLGYEITVQHGDQRLTRGRRAVNGIVRLRVPKSVIKAASAPYLQHGNPERRTELMNFDDHTIISTYGAQYRGIVQYYLLAGDVHRLNRLRWVMQTSLLKTLAAKHRSTVSKTARRYRDKIPTPHGPRTCIQVSIDRGNGRKPLVARFGGIPLKRQRMAVLIDRPPGPGQIRRKELITRLLAGRRELCGNVNQPRSTTSTSSPTSASRDRPAPTG</sequence>
<dbReference type="AlphaFoldDB" id="A0A1H6EA67"/>
<feature type="region of interest" description="Disordered" evidence="1">
    <location>
        <begin position="197"/>
        <end position="225"/>
    </location>
</feature>
<dbReference type="GO" id="GO:0006397">
    <property type="term" value="P:mRNA processing"/>
    <property type="evidence" value="ECO:0007669"/>
    <property type="project" value="InterPro"/>
</dbReference>
<dbReference type="GO" id="GO:0005737">
    <property type="term" value="C:cytoplasm"/>
    <property type="evidence" value="ECO:0007669"/>
    <property type="project" value="UniProtKB-ARBA"/>
</dbReference>
<dbReference type="InterPro" id="IPR024937">
    <property type="entry name" value="Domain_X"/>
</dbReference>
<evidence type="ECO:0000313" key="4">
    <source>
        <dbReference type="Proteomes" id="UP000236732"/>
    </source>
</evidence>
<accession>A0A1H6EA67</accession>
<gene>
    <name evidence="3" type="ORF">SAMN05444920_108440</name>
</gene>
<evidence type="ECO:0000313" key="3">
    <source>
        <dbReference type="EMBL" id="SEG94690.1"/>
    </source>
</evidence>
<name>A0A1H6EA67_9ACTN</name>
<dbReference type="RefSeq" id="WP_200824301.1">
    <property type="nucleotide sequence ID" value="NZ_FNVT01000008.1"/>
</dbReference>
<reference evidence="3 4" key="1">
    <citation type="submission" date="2016-10" db="EMBL/GenBank/DDBJ databases">
        <authorList>
            <person name="de Groot N.N."/>
        </authorList>
    </citation>
    <scope>NUCLEOTIDE SEQUENCE [LARGE SCALE GENOMIC DNA]</scope>
    <source>
        <strain evidence="3 4">CGMCC 4.7037</strain>
    </source>
</reference>
<feature type="compositionally biased region" description="Low complexity" evidence="1">
    <location>
        <begin position="204"/>
        <end position="216"/>
    </location>
</feature>
<keyword evidence="4" id="KW-1185">Reference proteome</keyword>
<proteinExistence type="predicted"/>
<evidence type="ECO:0000259" key="2">
    <source>
        <dbReference type="Pfam" id="PF01348"/>
    </source>
</evidence>
<dbReference type="EMBL" id="FNVT01000008">
    <property type="protein sequence ID" value="SEG94690.1"/>
    <property type="molecule type" value="Genomic_DNA"/>
</dbReference>
<protein>
    <submittedName>
        <fullName evidence="3">Type II intron maturase</fullName>
    </submittedName>
</protein>
<feature type="domain" description="Domain X" evidence="2">
    <location>
        <begin position="50"/>
        <end position="132"/>
    </location>
</feature>
<dbReference type="Proteomes" id="UP000236732">
    <property type="component" value="Unassembled WGS sequence"/>
</dbReference>